<dbReference type="WBParaSite" id="nRc.2.0.1.t27570-RA">
    <property type="protein sequence ID" value="nRc.2.0.1.t27570-RA"/>
    <property type="gene ID" value="nRc.2.0.1.g27570"/>
</dbReference>
<keyword evidence="1" id="KW-1185">Reference proteome</keyword>
<evidence type="ECO:0000313" key="2">
    <source>
        <dbReference type="WBParaSite" id="nRc.2.0.1.t27570-RA"/>
    </source>
</evidence>
<dbReference type="Proteomes" id="UP000887565">
    <property type="component" value="Unplaced"/>
</dbReference>
<name>A0A915JMZ8_ROMCU</name>
<protein>
    <submittedName>
        <fullName evidence="2">Uncharacterized protein</fullName>
    </submittedName>
</protein>
<evidence type="ECO:0000313" key="1">
    <source>
        <dbReference type="Proteomes" id="UP000887565"/>
    </source>
</evidence>
<reference evidence="2" key="1">
    <citation type="submission" date="2022-11" db="UniProtKB">
        <authorList>
            <consortium name="WormBaseParasite"/>
        </authorList>
    </citation>
    <scope>IDENTIFICATION</scope>
</reference>
<sequence length="167" mass="18715">MKWILLLSNNFAGPSISVQNSPPRSNKLAFSSIYLFFNEFFISSNDDSVIFIKFCLDLEEVKHFKKTDYRNEQGLTTTYLELIKRLSYLCSCPTPRIGGEELFSEAASASVSKFPKPNGINWLSSTKLLSIMECLFMSMPDAISNSDCTAIISLSTVDFSNSGEMKN</sequence>
<dbReference type="AlphaFoldDB" id="A0A915JMZ8"/>
<accession>A0A915JMZ8</accession>
<proteinExistence type="predicted"/>
<organism evidence="1 2">
    <name type="scientific">Romanomermis culicivorax</name>
    <name type="common">Nematode worm</name>
    <dbReference type="NCBI Taxonomy" id="13658"/>
    <lineage>
        <taxon>Eukaryota</taxon>
        <taxon>Metazoa</taxon>
        <taxon>Ecdysozoa</taxon>
        <taxon>Nematoda</taxon>
        <taxon>Enoplea</taxon>
        <taxon>Dorylaimia</taxon>
        <taxon>Mermithida</taxon>
        <taxon>Mermithoidea</taxon>
        <taxon>Mermithidae</taxon>
        <taxon>Romanomermis</taxon>
    </lineage>
</organism>